<evidence type="ECO:0000256" key="2">
    <source>
        <dbReference type="ARBA" id="ARBA00022448"/>
    </source>
</evidence>
<keyword evidence="14" id="KW-1185">Reference proteome</keyword>
<keyword evidence="4" id="KW-0256">Endoplasmic reticulum</keyword>
<evidence type="ECO:0000256" key="10">
    <source>
        <dbReference type="SAM" id="MobiDB-lite"/>
    </source>
</evidence>
<keyword evidence="8 11" id="KW-0472">Membrane</keyword>
<name>A0A1G4IR54_9SACH</name>
<evidence type="ECO:0000256" key="5">
    <source>
        <dbReference type="ARBA" id="ARBA00022892"/>
    </source>
</evidence>
<evidence type="ECO:0000256" key="8">
    <source>
        <dbReference type="ARBA" id="ARBA00023136"/>
    </source>
</evidence>
<dbReference type="GO" id="GO:0031201">
    <property type="term" value="C:SNARE complex"/>
    <property type="evidence" value="ECO:0007669"/>
    <property type="project" value="TreeGrafter"/>
</dbReference>
<keyword evidence="6 11" id="KW-1133">Transmembrane helix</keyword>
<dbReference type="OrthoDB" id="46868at2759"/>
<evidence type="ECO:0000256" key="11">
    <source>
        <dbReference type="SAM" id="Phobius"/>
    </source>
</evidence>
<keyword evidence="7" id="KW-0175">Coiled coil</keyword>
<protein>
    <submittedName>
        <fullName evidence="13">LANO_0A04896g1_1</fullName>
    </submittedName>
</protein>
<feature type="transmembrane region" description="Helical" evidence="11">
    <location>
        <begin position="235"/>
        <end position="251"/>
    </location>
</feature>
<keyword evidence="5" id="KW-0931">ER-Golgi transport</keyword>
<comment type="similarity">
    <text evidence="9">Belongs to the SEC20 family.</text>
</comment>
<organism evidence="13 14">
    <name type="scientific">Lachancea nothofagi CBS 11611</name>
    <dbReference type="NCBI Taxonomy" id="1266666"/>
    <lineage>
        <taxon>Eukaryota</taxon>
        <taxon>Fungi</taxon>
        <taxon>Dikarya</taxon>
        <taxon>Ascomycota</taxon>
        <taxon>Saccharomycotina</taxon>
        <taxon>Saccharomycetes</taxon>
        <taxon>Saccharomycetales</taxon>
        <taxon>Saccharomycetaceae</taxon>
        <taxon>Lachancea</taxon>
    </lineage>
</organism>
<dbReference type="PANTHER" id="PTHR12825">
    <property type="entry name" value="BNIP1-RELATED"/>
    <property type="match status" value="1"/>
</dbReference>
<dbReference type="PANTHER" id="PTHR12825:SF0">
    <property type="entry name" value="VESICLE TRANSPORT PROTEIN SEC20"/>
    <property type="match status" value="1"/>
</dbReference>
<dbReference type="Pfam" id="PF03908">
    <property type="entry name" value="Sec20"/>
    <property type="match status" value="1"/>
</dbReference>
<keyword evidence="2" id="KW-0813">Transport</keyword>
<keyword evidence="3 11" id="KW-0812">Transmembrane</keyword>
<comment type="subcellular location">
    <subcellularLocation>
        <location evidence="1">Endoplasmic reticulum membrane</location>
        <topology evidence="1">Single-pass type IV membrane protein</topology>
    </subcellularLocation>
</comment>
<dbReference type="EMBL" id="LT598449">
    <property type="protein sequence ID" value="SCU79052.1"/>
    <property type="molecule type" value="Genomic_DNA"/>
</dbReference>
<accession>A0A1G4IR54</accession>
<dbReference type="GO" id="GO:0005789">
    <property type="term" value="C:endoplasmic reticulum membrane"/>
    <property type="evidence" value="ECO:0007669"/>
    <property type="project" value="UniProtKB-SubCell"/>
</dbReference>
<evidence type="ECO:0000256" key="9">
    <source>
        <dbReference type="ARBA" id="ARBA00037934"/>
    </source>
</evidence>
<gene>
    <name evidence="13" type="ORF">LANO_0A04896G</name>
</gene>
<reference evidence="14" key="1">
    <citation type="submission" date="2016-03" db="EMBL/GenBank/DDBJ databases">
        <authorList>
            <person name="Devillers Hugo."/>
        </authorList>
    </citation>
    <scope>NUCLEOTIDE SEQUENCE [LARGE SCALE GENOMIC DNA]</scope>
</reference>
<feature type="transmembrane region" description="Helical" evidence="11">
    <location>
        <begin position="263"/>
        <end position="280"/>
    </location>
</feature>
<dbReference type="GO" id="GO:0006890">
    <property type="term" value="P:retrograde vesicle-mediated transport, Golgi to endoplasmic reticulum"/>
    <property type="evidence" value="ECO:0007669"/>
    <property type="project" value="InterPro"/>
</dbReference>
<dbReference type="GO" id="GO:0005484">
    <property type="term" value="F:SNAP receptor activity"/>
    <property type="evidence" value="ECO:0007669"/>
    <property type="project" value="InterPro"/>
</dbReference>
<evidence type="ECO:0000256" key="1">
    <source>
        <dbReference type="ARBA" id="ARBA00004163"/>
    </source>
</evidence>
<evidence type="ECO:0000313" key="14">
    <source>
        <dbReference type="Proteomes" id="UP000189911"/>
    </source>
</evidence>
<feature type="region of interest" description="Disordered" evidence="10">
    <location>
        <begin position="135"/>
        <end position="160"/>
    </location>
</feature>
<proteinExistence type="inferred from homology"/>
<evidence type="ECO:0000313" key="13">
    <source>
        <dbReference type="EMBL" id="SCU79052.1"/>
    </source>
</evidence>
<dbReference type="InterPro" id="IPR005606">
    <property type="entry name" value="Sec20"/>
</dbReference>
<evidence type="ECO:0000256" key="3">
    <source>
        <dbReference type="ARBA" id="ARBA00022692"/>
    </source>
</evidence>
<feature type="compositionally biased region" description="Basic and acidic residues" evidence="10">
    <location>
        <begin position="145"/>
        <end position="158"/>
    </location>
</feature>
<evidence type="ECO:0000256" key="7">
    <source>
        <dbReference type="ARBA" id="ARBA00023054"/>
    </source>
</evidence>
<dbReference type="AlphaFoldDB" id="A0A1G4IR54"/>
<dbReference type="InterPro" id="IPR056173">
    <property type="entry name" value="Sec20_C"/>
</dbReference>
<dbReference type="CDD" id="cd15865">
    <property type="entry name" value="SNARE_SEC20"/>
    <property type="match status" value="1"/>
</dbReference>
<evidence type="ECO:0000256" key="6">
    <source>
        <dbReference type="ARBA" id="ARBA00022989"/>
    </source>
</evidence>
<evidence type="ECO:0000259" key="12">
    <source>
        <dbReference type="Pfam" id="PF03908"/>
    </source>
</evidence>
<evidence type="ECO:0000256" key="4">
    <source>
        <dbReference type="ARBA" id="ARBA00022824"/>
    </source>
</evidence>
<sequence>MLHNAEYADCKSNMDKLETQLLMDPFSANAATLISEYAVLVRVMVVCVTQFHRGLRLTWFKGGELKIDRQSGFPFAKEAADQVADVVRAVDFITTLEKRFKKAQTQMHSEFRAHLKDLQVEGYDKYRREVMEIHDRSTIPTDGETSSHHDATSPESKKHAVLSTNRKITSSLVRTSHMLRSSVLQSELNISELQDQTSSLNKLNDRFDSLTGVLTTSSKIVKVIQNSSGQERRQIYSGLSFLILCISWVLWRRVFKMPVKLALWIWFRFFRSILAFFGAIPKVQVGIGLQSTSSLMASSVIGTVATPSSTLTETVESMVTMVEDAVDDAFSRIRDEL</sequence>
<feature type="domain" description="Sec20 C-terminal" evidence="12">
    <location>
        <begin position="163"/>
        <end position="254"/>
    </location>
</feature>
<dbReference type="Proteomes" id="UP000189911">
    <property type="component" value="Chromosome A"/>
</dbReference>